<keyword evidence="6" id="KW-1185">Reference proteome</keyword>
<keyword evidence="3" id="KW-0067">ATP-binding</keyword>
<keyword evidence="1 5" id="KW-0436">Ligase</keyword>
<reference evidence="5 6" key="1">
    <citation type="submission" date="2017-05" db="EMBL/GenBank/DDBJ databases">
        <title>Genome Analysis of Maritalea myrionectae HL2708#5.</title>
        <authorList>
            <consortium name="Cotde Inc.-PKNU"/>
            <person name="Jang D."/>
            <person name="Oh H.-M."/>
        </authorList>
    </citation>
    <scope>NUCLEOTIDE SEQUENCE [LARGE SCALE GENOMIC DNA]</scope>
    <source>
        <strain evidence="5 6">HL2708#5</strain>
    </source>
</reference>
<evidence type="ECO:0000256" key="3">
    <source>
        <dbReference type="ARBA" id="ARBA00022840"/>
    </source>
</evidence>
<organism evidence="5 6">
    <name type="scientific">Maritalea myrionectae</name>
    <dbReference type="NCBI Taxonomy" id="454601"/>
    <lineage>
        <taxon>Bacteria</taxon>
        <taxon>Pseudomonadati</taxon>
        <taxon>Pseudomonadota</taxon>
        <taxon>Alphaproteobacteria</taxon>
        <taxon>Hyphomicrobiales</taxon>
        <taxon>Devosiaceae</taxon>
        <taxon>Maritalea</taxon>
    </lineage>
</organism>
<proteinExistence type="predicted"/>
<dbReference type="InterPro" id="IPR051046">
    <property type="entry name" value="MurCDEF_CellWall_CoF430Synth"/>
</dbReference>
<dbReference type="PANTHER" id="PTHR43024:SF1">
    <property type="entry name" value="UDP-N-ACETYLMURAMOYL-TRIPEPTIDE--D-ALANYL-D-ALANINE LIGASE"/>
    <property type="match status" value="1"/>
</dbReference>
<evidence type="ECO:0000256" key="1">
    <source>
        <dbReference type="ARBA" id="ARBA00022598"/>
    </source>
</evidence>
<feature type="domain" description="Mur ligase central" evidence="4">
    <location>
        <begin position="46"/>
        <end position="235"/>
    </location>
</feature>
<gene>
    <name evidence="5" type="ORF">MXMO3_02904</name>
</gene>
<sequence length="417" mass="45660">MNKALKTLNLAWAERLEPYYYKVIGGIERRKAKKKIEELNPYIVGITGSCGKSTATKLLSEMLAKGYAEPVYAGLGNNSKRWVYRSLRKLNRNRQIVVQEISGGEPGYLDYLVADVPLDIAVLTTIGGDHISAFKSEDAILAEKSKLLDALKPEGVACLNIDDPHLARLAAENKRNIGLISYGRAADAAVRAEIVSADWKSRLCFTLYVEGKSYPVKTRFVGTVLLTSILAALAAIHAKGLPLEPAIAALADIEPMKNHMSIHKTASGQHLLMDAFKAPYWATKLFAADLSEMKNGKLVVVLGQISDTGNTGSRAYRQIMREIAPHCQMIIGVDGAFRAADKLKGTLGDCEIVASNDIHEVHKLISAQNDALIVVKSGRRSKLWRLYEMTQAPIDCKIMPCQLVTGCSECPSLRPKN</sequence>
<name>A0A2R4MHB4_9HYPH</name>
<evidence type="ECO:0000256" key="2">
    <source>
        <dbReference type="ARBA" id="ARBA00022741"/>
    </source>
</evidence>
<dbReference type="Proteomes" id="UP000258927">
    <property type="component" value="Chromosome"/>
</dbReference>
<evidence type="ECO:0000313" key="6">
    <source>
        <dbReference type="Proteomes" id="UP000258927"/>
    </source>
</evidence>
<dbReference type="Pfam" id="PF08245">
    <property type="entry name" value="Mur_ligase_M"/>
    <property type="match status" value="1"/>
</dbReference>
<dbReference type="GO" id="GO:0016881">
    <property type="term" value="F:acid-amino acid ligase activity"/>
    <property type="evidence" value="ECO:0007669"/>
    <property type="project" value="InterPro"/>
</dbReference>
<protein>
    <submittedName>
        <fullName evidence="5">UDP-N-acetylmuramoyl-tripeptide--D-alanyl-D-alanine ligase</fullName>
    </submittedName>
</protein>
<dbReference type="STRING" id="1122213.GCA_000423365_00546"/>
<dbReference type="PANTHER" id="PTHR43024">
    <property type="entry name" value="UDP-N-ACETYLMURAMOYL-TRIPEPTIDE--D-ALANYL-D-ALANINE LIGASE"/>
    <property type="match status" value="1"/>
</dbReference>
<dbReference type="InterPro" id="IPR036565">
    <property type="entry name" value="Mur-like_cat_sf"/>
</dbReference>
<dbReference type="KEGG" id="mmyr:MXMO3_02904"/>
<evidence type="ECO:0000259" key="4">
    <source>
        <dbReference type="Pfam" id="PF08245"/>
    </source>
</evidence>
<dbReference type="EMBL" id="CP021330">
    <property type="protein sequence ID" value="AVX05412.1"/>
    <property type="molecule type" value="Genomic_DNA"/>
</dbReference>
<keyword evidence="2" id="KW-0547">Nucleotide-binding</keyword>
<dbReference type="SUPFAM" id="SSF53244">
    <property type="entry name" value="MurD-like peptide ligases, peptide-binding domain"/>
    <property type="match status" value="1"/>
</dbReference>
<dbReference type="AlphaFoldDB" id="A0A2R4MHB4"/>
<dbReference type="Gene3D" id="3.40.1190.10">
    <property type="entry name" value="Mur-like, catalytic domain"/>
    <property type="match status" value="1"/>
</dbReference>
<evidence type="ECO:0000313" key="5">
    <source>
        <dbReference type="EMBL" id="AVX05412.1"/>
    </source>
</evidence>
<dbReference type="SUPFAM" id="SSF53623">
    <property type="entry name" value="MurD-like peptide ligases, catalytic domain"/>
    <property type="match status" value="1"/>
</dbReference>
<accession>A0A2R4MHB4</accession>
<dbReference type="InterPro" id="IPR036615">
    <property type="entry name" value="Mur_ligase_C_dom_sf"/>
</dbReference>
<dbReference type="GO" id="GO:0005524">
    <property type="term" value="F:ATP binding"/>
    <property type="evidence" value="ECO:0007669"/>
    <property type="project" value="UniProtKB-KW"/>
</dbReference>
<dbReference type="Gene3D" id="3.90.190.20">
    <property type="entry name" value="Mur ligase, C-terminal domain"/>
    <property type="match status" value="1"/>
</dbReference>
<dbReference type="InterPro" id="IPR013221">
    <property type="entry name" value="Mur_ligase_cen"/>
</dbReference>